<dbReference type="Proteomes" id="UP001428774">
    <property type="component" value="Unassembled WGS sequence"/>
</dbReference>
<name>A0AAW9SAT3_9RHOB</name>
<organism evidence="1 2">
    <name type="scientific">Ponticoccus litoralis</name>
    <dbReference type="NCBI Taxonomy" id="422297"/>
    <lineage>
        <taxon>Bacteria</taxon>
        <taxon>Pseudomonadati</taxon>
        <taxon>Pseudomonadota</taxon>
        <taxon>Alphaproteobacteria</taxon>
        <taxon>Rhodobacterales</taxon>
        <taxon>Roseobacteraceae</taxon>
        <taxon>Ponticoccus</taxon>
    </lineage>
</organism>
<proteinExistence type="predicted"/>
<evidence type="ECO:0000313" key="1">
    <source>
        <dbReference type="EMBL" id="MEN9061929.1"/>
    </source>
</evidence>
<dbReference type="RefSeq" id="WP_206564039.1">
    <property type="nucleotide sequence ID" value="NZ_JBDNCH010000002.1"/>
</dbReference>
<dbReference type="AlphaFoldDB" id="A0AAW9SAT3"/>
<sequence>MPTLRLTHHAANERWLAQIFDAKAARRGGIVRRAVRDVEREIGRDRLKAEVAGRGFHMIECGGQFVIICRASDLVVHV</sequence>
<comment type="caution">
    <text evidence="1">The sequence shown here is derived from an EMBL/GenBank/DDBJ whole genome shotgun (WGS) entry which is preliminary data.</text>
</comment>
<keyword evidence="2" id="KW-1185">Reference proteome</keyword>
<gene>
    <name evidence="1" type="ORF">ABFB10_13840</name>
</gene>
<protein>
    <recommendedName>
        <fullName evidence="3">N-(5'-phosphoribosyl)anthranilate isomerase</fullName>
    </recommendedName>
</protein>
<reference evidence="1 2" key="1">
    <citation type="submission" date="2024-05" db="EMBL/GenBank/DDBJ databases">
        <title>Genome sequence of Ponticoccus litoralis KCCM 90028.</title>
        <authorList>
            <person name="Kim J.M."/>
            <person name="Lee J.K."/>
            <person name="Choi B.J."/>
            <person name="Bayburt H."/>
            <person name="Baek J.H."/>
            <person name="Jeon C.O."/>
        </authorList>
    </citation>
    <scope>NUCLEOTIDE SEQUENCE [LARGE SCALE GENOMIC DNA]</scope>
    <source>
        <strain evidence="1 2">KCCM 90028</strain>
    </source>
</reference>
<dbReference type="EMBL" id="JBDNCH010000002">
    <property type="protein sequence ID" value="MEN9061929.1"/>
    <property type="molecule type" value="Genomic_DNA"/>
</dbReference>
<evidence type="ECO:0008006" key="3">
    <source>
        <dbReference type="Google" id="ProtNLM"/>
    </source>
</evidence>
<evidence type="ECO:0000313" key="2">
    <source>
        <dbReference type="Proteomes" id="UP001428774"/>
    </source>
</evidence>
<accession>A0AAW9SAT3</accession>